<proteinExistence type="predicted"/>
<dbReference type="AlphaFoldDB" id="A0A4Y2BNH1"/>
<keyword evidence="3" id="KW-1185">Reference proteome</keyword>
<protein>
    <submittedName>
        <fullName evidence="2">Uncharacterized protein</fullName>
    </submittedName>
</protein>
<reference evidence="2 3" key="1">
    <citation type="journal article" date="2019" name="Sci. Rep.">
        <title>Orb-weaving spider Araneus ventricosus genome elucidates the spidroin gene catalogue.</title>
        <authorList>
            <person name="Kono N."/>
            <person name="Nakamura H."/>
            <person name="Ohtoshi R."/>
            <person name="Moran D.A.P."/>
            <person name="Shinohara A."/>
            <person name="Yoshida Y."/>
            <person name="Fujiwara M."/>
            <person name="Mori M."/>
            <person name="Tomita M."/>
            <person name="Arakawa K."/>
        </authorList>
    </citation>
    <scope>NUCLEOTIDE SEQUENCE [LARGE SCALE GENOMIC DNA]</scope>
</reference>
<dbReference type="Proteomes" id="UP000499080">
    <property type="component" value="Unassembled WGS sequence"/>
</dbReference>
<feature type="region of interest" description="Disordered" evidence="1">
    <location>
        <begin position="1"/>
        <end position="25"/>
    </location>
</feature>
<organism evidence="2 3">
    <name type="scientific">Araneus ventricosus</name>
    <name type="common">Orbweaver spider</name>
    <name type="synonym">Epeira ventricosa</name>
    <dbReference type="NCBI Taxonomy" id="182803"/>
    <lineage>
        <taxon>Eukaryota</taxon>
        <taxon>Metazoa</taxon>
        <taxon>Ecdysozoa</taxon>
        <taxon>Arthropoda</taxon>
        <taxon>Chelicerata</taxon>
        <taxon>Arachnida</taxon>
        <taxon>Araneae</taxon>
        <taxon>Araneomorphae</taxon>
        <taxon>Entelegynae</taxon>
        <taxon>Araneoidea</taxon>
        <taxon>Araneidae</taxon>
        <taxon>Araneus</taxon>
    </lineage>
</organism>
<sequence length="116" mass="13030">MQREEIPNDHEMFKSPSPNLSQREKKIWREREIQRAEGFIPKIGKHSLQQVILFPENCLEANPSPSSFAKQNAGGDSYFQLNRTPPLCPPPPSKLECTKKVKGWGLAAIAPACGFL</sequence>
<evidence type="ECO:0000313" key="3">
    <source>
        <dbReference type="Proteomes" id="UP000499080"/>
    </source>
</evidence>
<feature type="compositionally biased region" description="Basic and acidic residues" evidence="1">
    <location>
        <begin position="1"/>
        <end position="13"/>
    </location>
</feature>
<evidence type="ECO:0000256" key="1">
    <source>
        <dbReference type="SAM" id="MobiDB-lite"/>
    </source>
</evidence>
<accession>A0A4Y2BNH1</accession>
<name>A0A4Y2BNH1_ARAVE</name>
<evidence type="ECO:0000313" key="2">
    <source>
        <dbReference type="EMBL" id="GBL92806.1"/>
    </source>
</evidence>
<gene>
    <name evidence="2" type="ORF">AVEN_4516_1</name>
</gene>
<dbReference type="EMBL" id="BGPR01000089">
    <property type="protein sequence ID" value="GBL92806.1"/>
    <property type="molecule type" value="Genomic_DNA"/>
</dbReference>
<comment type="caution">
    <text evidence="2">The sequence shown here is derived from an EMBL/GenBank/DDBJ whole genome shotgun (WGS) entry which is preliminary data.</text>
</comment>